<protein>
    <recommendedName>
        <fullName evidence="1">KilA-N domain-containing protein</fullName>
    </recommendedName>
</protein>
<dbReference type="SMART" id="SM01252">
    <property type="entry name" value="KilA-N"/>
    <property type="match status" value="1"/>
</dbReference>
<dbReference type="InterPro" id="IPR018004">
    <property type="entry name" value="KilA/APSES_HTH"/>
</dbReference>
<dbReference type="SUPFAM" id="SSF54616">
    <property type="entry name" value="DNA-binding domain of Mlu1-box binding protein MBP1"/>
    <property type="match status" value="1"/>
</dbReference>
<dbReference type="InterPro" id="IPR005039">
    <property type="entry name" value="Ant_C"/>
</dbReference>
<dbReference type="PROSITE" id="PS51301">
    <property type="entry name" value="KILA_N"/>
    <property type="match status" value="1"/>
</dbReference>
<keyword evidence="3" id="KW-1185">Reference proteome</keyword>
<dbReference type="InterPro" id="IPR017880">
    <property type="entry name" value="KilA_N"/>
</dbReference>
<organism evidence="2 3">
    <name type="scientific">Nibribacter koreensis</name>
    <dbReference type="NCBI Taxonomy" id="1084519"/>
    <lineage>
        <taxon>Bacteria</taxon>
        <taxon>Pseudomonadati</taxon>
        <taxon>Bacteroidota</taxon>
        <taxon>Cytophagia</taxon>
        <taxon>Cytophagales</taxon>
        <taxon>Hymenobacteraceae</taxon>
        <taxon>Nibribacter</taxon>
    </lineage>
</organism>
<dbReference type="InterPro" id="IPR036887">
    <property type="entry name" value="HTH_APSES_sf"/>
</dbReference>
<accession>A0ABP8FC15</accession>
<proteinExistence type="predicted"/>
<comment type="caution">
    <text evidence="2">The sequence shown here is derived from an EMBL/GenBank/DDBJ whole genome shotgun (WGS) entry which is preliminary data.</text>
</comment>
<evidence type="ECO:0000313" key="2">
    <source>
        <dbReference type="EMBL" id="GAA4299638.1"/>
    </source>
</evidence>
<dbReference type="EMBL" id="BAABGX010000001">
    <property type="protein sequence ID" value="GAA4299638.1"/>
    <property type="molecule type" value="Genomic_DNA"/>
</dbReference>
<evidence type="ECO:0000259" key="1">
    <source>
        <dbReference type="PROSITE" id="PS51301"/>
    </source>
</evidence>
<evidence type="ECO:0000313" key="3">
    <source>
        <dbReference type="Proteomes" id="UP001501844"/>
    </source>
</evidence>
<gene>
    <name evidence="2" type="ORF">GCM10023183_09120</name>
</gene>
<sequence>MLTQVFQYQEQPITFSKSGEVFINATDMAKPFGKKTTHFIDNAQTQEFKRVLEAKVGIPTLTIVRGGTNPGTWMHQKLALKFAAWLSPDFELWVYDRIEELLTTGKVALAPMSPEEMKLQVFRMLEQEAESLRQQNFLLSSAKELLEVENTSLSKTVNLLAPKAELYDLMHNGEGLYSTDSIANELGISSATKLNKILERDGIVKRDRNEDKWMLRAEYRGKGFSRDVPHKYFRKDNTEGVRKWMYWTGPGRLFIIERYTSTTSKAA</sequence>
<dbReference type="Pfam" id="PF03374">
    <property type="entry name" value="ANT"/>
    <property type="match status" value="1"/>
</dbReference>
<feature type="domain" description="KilA-N" evidence="1">
    <location>
        <begin position="2"/>
        <end position="101"/>
    </location>
</feature>
<dbReference type="Pfam" id="PF04383">
    <property type="entry name" value="KilA-N"/>
    <property type="match status" value="1"/>
</dbReference>
<reference evidence="3" key="1">
    <citation type="journal article" date="2019" name="Int. J. Syst. Evol. Microbiol.">
        <title>The Global Catalogue of Microorganisms (GCM) 10K type strain sequencing project: providing services to taxonomists for standard genome sequencing and annotation.</title>
        <authorList>
            <consortium name="The Broad Institute Genomics Platform"/>
            <consortium name="The Broad Institute Genome Sequencing Center for Infectious Disease"/>
            <person name="Wu L."/>
            <person name="Ma J."/>
        </authorList>
    </citation>
    <scope>NUCLEOTIDE SEQUENCE [LARGE SCALE GENOMIC DNA]</scope>
    <source>
        <strain evidence="3">JCM 17917</strain>
    </source>
</reference>
<dbReference type="Proteomes" id="UP001501844">
    <property type="component" value="Unassembled WGS sequence"/>
</dbReference>
<dbReference type="RefSeq" id="WP_345162783.1">
    <property type="nucleotide sequence ID" value="NZ_BAABGX010000001.1"/>
</dbReference>
<name>A0ABP8FC15_9BACT</name>